<evidence type="ECO:0000256" key="11">
    <source>
        <dbReference type="SAM" id="Coils"/>
    </source>
</evidence>
<gene>
    <name evidence="15" type="ORF">DAPK24_009930</name>
</gene>
<comment type="function">
    <text evidence="10">Acts as component of the CCR4-NOT core complex, which in the nucleus seems to be a general transcription factor, and in the cytoplasm the major mRNA deadenylase involved in mRNA turnover. The NOT protein subcomplex negatively regulates the basal and activated transcription of many genes. Preferentially affects TC-type TATA element-dependent transcription. Could directly or indirectly inhibit component(s) of the general transcription machinery.</text>
</comment>
<dbReference type="InterPro" id="IPR012270">
    <property type="entry name" value="CCR4-NOT_su3/5"/>
</dbReference>
<feature type="domain" description="CCR4-Not complex component Not N-terminal" evidence="13">
    <location>
        <begin position="4"/>
        <end position="226"/>
    </location>
</feature>
<dbReference type="InterPro" id="IPR007207">
    <property type="entry name" value="Not_N"/>
</dbReference>
<dbReference type="Pfam" id="PF04153">
    <property type="entry name" value="NOT2_3_5_C"/>
    <property type="match status" value="1"/>
</dbReference>
<dbReference type="GO" id="GO:0000289">
    <property type="term" value="P:nuclear-transcribed mRNA poly(A) tail shortening"/>
    <property type="evidence" value="ECO:0007669"/>
    <property type="project" value="UniProtKB-ARBA"/>
</dbReference>
<feature type="region of interest" description="Disordered" evidence="12">
    <location>
        <begin position="402"/>
        <end position="437"/>
    </location>
</feature>
<evidence type="ECO:0000256" key="6">
    <source>
        <dbReference type="ARBA" id="ARBA00022553"/>
    </source>
</evidence>
<sequence>MSGQRKLQQEMDKVFKKILEGLEIFDTLYERHENASGSQKDKLENDLKKEIKKLQRFREQVKNWQAANEIKDKDQLLEHRRLVEIAMEKYKVVEKGSKTKAYSDQSLAAVDTPTIDNEAIEFVKQSLDSLQQQIESVEAEIEKLQPSKKGKKNVHNEEQKKEFEELLKDHHWHTEKLEIVLRLLQNEILSVDDVMNISEDITYYLDENRSPDFMFDDTIYDELDLDADQALINDIHVIPEESSNSPVPEASPIPETSQRSRSIGHQTSVDSTTNSNSRSSSAHVKQNHGISQSNVSTPSSISAITKNDSIDISPVIQSIGTSSNNQTTLTTLKPAPVPQTSELKWSSIVTAKKKESVPADKPAVNSNALNAVSVLEELKKQKPKDLTDTQIDNNVNSLSNKLQQESGISEENSAPATSYIQPDTAPSSSDSSNPVIQNKTISSASTGLTSINFAAQLPSTDNDIGIPNTQSAPESFVLSANDVTDKSHELGAATDGFRFLPPGIQSFIISISSSKNKSNSFYDPFQSINYTPNNTYPVGLKAIHLAESWNRIKISKDLRKSVSELDYESLFFGYYYGRSIEERNVAHQLLTEKGWKQEKSGRNWLFSTSAVSHPEGFSIGDYTVFNVDKWSSAERRNARVENNSLI</sequence>
<feature type="domain" description="NOT2/NOT3/NOT5 C-terminal" evidence="14">
    <location>
        <begin position="537"/>
        <end position="645"/>
    </location>
</feature>
<feature type="compositionally biased region" description="Polar residues" evidence="12">
    <location>
        <begin position="254"/>
        <end position="266"/>
    </location>
</feature>
<evidence type="ECO:0000259" key="14">
    <source>
        <dbReference type="Pfam" id="PF04153"/>
    </source>
</evidence>
<dbReference type="PANTHER" id="PTHR23326">
    <property type="entry name" value="CCR4 NOT-RELATED"/>
    <property type="match status" value="1"/>
</dbReference>
<dbReference type="GO" id="GO:0006355">
    <property type="term" value="P:regulation of DNA-templated transcription"/>
    <property type="evidence" value="ECO:0007669"/>
    <property type="project" value="InterPro"/>
</dbReference>
<evidence type="ECO:0000256" key="4">
    <source>
        <dbReference type="ARBA" id="ARBA00022490"/>
    </source>
</evidence>
<evidence type="ECO:0000256" key="3">
    <source>
        <dbReference type="ARBA" id="ARBA00007682"/>
    </source>
</evidence>
<dbReference type="Gene3D" id="2.30.30.1020">
    <property type="entry name" value="CCR4-NOT complex subunit 2/3/5, C-terminal domain"/>
    <property type="match status" value="1"/>
</dbReference>
<dbReference type="AlphaFoldDB" id="A0AAV5QYQ3"/>
<evidence type="ECO:0000256" key="9">
    <source>
        <dbReference type="ARBA" id="ARBA00023242"/>
    </source>
</evidence>
<organism evidence="15 16">
    <name type="scientific">Pichia kluyveri</name>
    <name type="common">Yeast</name>
    <dbReference type="NCBI Taxonomy" id="36015"/>
    <lineage>
        <taxon>Eukaryota</taxon>
        <taxon>Fungi</taxon>
        <taxon>Dikarya</taxon>
        <taxon>Ascomycota</taxon>
        <taxon>Saccharomycotina</taxon>
        <taxon>Pichiomycetes</taxon>
        <taxon>Pichiales</taxon>
        <taxon>Pichiaceae</taxon>
        <taxon>Pichia</taxon>
    </lineage>
</organism>
<feature type="coiled-coil region" evidence="11">
    <location>
        <begin position="40"/>
        <end position="67"/>
    </location>
</feature>
<feature type="region of interest" description="Disordered" evidence="12">
    <location>
        <begin position="238"/>
        <end position="300"/>
    </location>
</feature>
<keyword evidence="10" id="KW-0010">Activator</keyword>
<evidence type="ECO:0000256" key="12">
    <source>
        <dbReference type="SAM" id="MobiDB-lite"/>
    </source>
</evidence>
<feature type="compositionally biased region" description="Polar residues" evidence="12">
    <location>
        <begin position="282"/>
        <end position="300"/>
    </location>
</feature>
<dbReference type="GO" id="GO:0005634">
    <property type="term" value="C:nucleus"/>
    <property type="evidence" value="ECO:0007669"/>
    <property type="project" value="UniProtKB-SubCell"/>
</dbReference>
<keyword evidence="5 10" id="KW-0678">Repressor</keyword>
<name>A0AAV5QYQ3_PICKL</name>
<dbReference type="Pfam" id="PF04065">
    <property type="entry name" value="Not3"/>
    <property type="match status" value="1"/>
</dbReference>
<feature type="coiled-coil region" evidence="11">
    <location>
        <begin position="120"/>
        <end position="147"/>
    </location>
</feature>
<accession>A0AAV5QYQ3</accession>
<dbReference type="InterPro" id="IPR038635">
    <property type="entry name" value="CCR4-NOT_su2/3/5_C_sf"/>
</dbReference>
<evidence type="ECO:0000256" key="10">
    <source>
        <dbReference type="PIRNR" id="PIRNR005290"/>
    </source>
</evidence>
<evidence type="ECO:0000259" key="13">
    <source>
        <dbReference type="Pfam" id="PF04065"/>
    </source>
</evidence>
<keyword evidence="9 10" id="KW-0539">Nucleus</keyword>
<keyword evidence="7 10" id="KW-0805">Transcription regulation</keyword>
<feature type="compositionally biased region" description="Low complexity" evidence="12">
    <location>
        <begin position="267"/>
        <end position="281"/>
    </location>
</feature>
<dbReference type="PIRSF" id="PIRSF005290">
    <property type="entry name" value="NOT_su_3_5"/>
    <property type="match status" value="1"/>
</dbReference>
<keyword evidence="11" id="KW-0175">Coiled coil</keyword>
<evidence type="ECO:0000256" key="5">
    <source>
        <dbReference type="ARBA" id="ARBA00022491"/>
    </source>
</evidence>
<evidence type="ECO:0000256" key="8">
    <source>
        <dbReference type="ARBA" id="ARBA00023163"/>
    </source>
</evidence>
<evidence type="ECO:0000313" key="15">
    <source>
        <dbReference type="EMBL" id="GMM44418.1"/>
    </source>
</evidence>
<evidence type="ECO:0000256" key="7">
    <source>
        <dbReference type="ARBA" id="ARBA00023015"/>
    </source>
</evidence>
<dbReference type="GO" id="GO:0030015">
    <property type="term" value="C:CCR4-NOT core complex"/>
    <property type="evidence" value="ECO:0007669"/>
    <property type="project" value="UniProtKB-UniRule"/>
</dbReference>
<comment type="subcellular location">
    <subcellularLocation>
        <location evidence="2 10">Cytoplasm</location>
    </subcellularLocation>
    <subcellularLocation>
        <location evidence="1 10">Nucleus</location>
    </subcellularLocation>
</comment>
<dbReference type="InterPro" id="IPR007282">
    <property type="entry name" value="NOT2/3/5_C"/>
</dbReference>
<dbReference type="Proteomes" id="UP001378960">
    <property type="component" value="Unassembled WGS sequence"/>
</dbReference>
<comment type="similarity">
    <text evidence="3 10">Belongs to the CNOT2/3/5 family.</text>
</comment>
<dbReference type="GO" id="GO:0000932">
    <property type="term" value="C:P-body"/>
    <property type="evidence" value="ECO:0007669"/>
    <property type="project" value="UniProtKB-UniRule"/>
</dbReference>
<keyword evidence="4 10" id="KW-0963">Cytoplasm</keyword>
<keyword evidence="6" id="KW-0597">Phosphoprotein</keyword>
<dbReference type="EMBL" id="BTGB01000001">
    <property type="protein sequence ID" value="GMM44418.1"/>
    <property type="molecule type" value="Genomic_DNA"/>
</dbReference>
<proteinExistence type="inferred from homology"/>
<reference evidence="15 16" key="1">
    <citation type="journal article" date="2023" name="Elife">
        <title>Identification of key yeast species and microbe-microbe interactions impacting larval growth of Drosophila in the wild.</title>
        <authorList>
            <person name="Mure A."/>
            <person name="Sugiura Y."/>
            <person name="Maeda R."/>
            <person name="Honda K."/>
            <person name="Sakurai N."/>
            <person name="Takahashi Y."/>
            <person name="Watada M."/>
            <person name="Katoh T."/>
            <person name="Gotoh A."/>
            <person name="Gotoh Y."/>
            <person name="Taniguchi I."/>
            <person name="Nakamura K."/>
            <person name="Hayashi T."/>
            <person name="Katayama T."/>
            <person name="Uemura T."/>
            <person name="Hattori Y."/>
        </authorList>
    </citation>
    <scope>NUCLEOTIDE SEQUENCE [LARGE SCALE GENOMIC DNA]</scope>
    <source>
        <strain evidence="15 16">PK-24</strain>
    </source>
</reference>
<evidence type="ECO:0000256" key="2">
    <source>
        <dbReference type="ARBA" id="ARBA00004496"/>
    </source>
</evidence>
<dbReference type="InterPro" id="IPR040168">
    <property type="entry name" value="Not2/3/5"/>
</dbReference>
<evidence type="ECO:0000256" key="1">
    <source>
        <dbReference type="ARBA" id="ARBA00004123"/>
    </source>
</evidence>
<comment type="caution">
    <text evidence="15">The sequence shown here is derived from an EMBL/GenBank/DDBJ whole genome shotgun (WGS) entry which is preliminary data.</text>
</comment>
<evidence type="ECO:0000313" key="16">
    <source>
        <dbReference type="Proteomes" id="UP001378960"/>
    </source>
</evidence>
<keyword evidence="8 10" id="KW-0804">Transcription</keyword>
<keyword evidence="16" id="KW-1185">Reference proteome</keyword>
<protein>
    <recommendedName>
        <fullName evidence="10">General negative regulator of transcription subunit</fullName>
    </recommendedName>
</protein>